<keyword evidence="3" id="KW-1185">Reference proteome</keyword>
<evidence type="ECO:0000259" key="1">
    <source>
        <dbReference type="Pfam" id="PF20114"/>
    </source>
</evidence>
<reference evidence="2 3" key="1">
    <citation type="submission" date="2024-06" db="EMBL/GenBank/DDBJ databases">
        <title>The Natural Products Discovery Center: Release of the First 8490 Sequenced Strains for Exploring Actinobacteria Biosynthetic Diversity.</title>
        <authorList>
            <person name="Kalkreuter E."/>
            <person name="Kautsar S.A."/>
            <person name="Yang D."/>
            <person name="Bader C.D."/>
            <person name="Teijaro C.N."/>
            <person name="Fluegel L."/>
            <person name="Davis C.M."/>
            <person name="Simpson J.R."/>
            <person name="Lauterbach L."/>
            <person name="Steele A.D."/>
            <person name="Gui C."/>
            <person name="Meng S."/>
            <person name="Li G."/>
            <person name="Viehrig K."/>
            <person name="Ye F."/>
            <person name="Su P."/>
            <person name="Kiefer A.F."/>
            <person name="Nichols A."/>
            <person name="Cepeda A.J."/>
            <person name="Yan W."/>
            <person name="Fan B."/>
            <person name="Jiang Y."/>
            <person name="Adhikari A."/>
            <person name="Zheng C.-J."/>
            <person name="Schuster L."/>
            <person name="Cowan T.M."/>
            <person name="Smanski M.J."/>
            <person name="Chevrette M.G."/>
            <person name="De Carvalho L.P.S."/>
            <person name="Shen B."/>
        </authorList>
    </citation>
    <scope>NUCLEOTIDE SEQUENCE [LARGE SCALE GENOMIC DNA]</scope>
    <source>
        <strain evidence="2 3">NPDC048946</strain>
    </source>
</reference>
<comment type="caution">
    <text evidence="2">The sequence shown here is derived from an EMBL/GenBank/DDBJ whole genome shotgun (WGS) entry which is preliminary data.</text>
</comment>
<dbReference type="RefSeq" id="WP_358350663.1">
    <property type="nucleotide sequence ID" value="NZ_JBEZFP010000013.1"/>
</dbReference>
<name>A0ABV3DDQ3_9ACTN</name>
<accession>A0ABV3DDQ3</accession>
<dbReference type="InterPro" id="IPR045443">
    <property type="entry name" value="DUF6504"/>
</dbReference>
<evidence type="ECO:0000313" key="3">
    <source>
        <dbReference type="Proteomes" id="UP001551482"/>
    </source>
</evidence>
<dbReference type="EMBL" id="JBEZFP010000013">
    <property type="protein sequence ID" value="MEU8133342.1"/>
    <property type="molecule type" value="Genomic_DNA"/>
</dbReference>
<feature type="domain" description="DUF6504" evidence="1">
    <location>
        <begin position="7"/>
        <end position="123"/>
    </location>
</feature>
<dbReference type="Proteomes" id="UP001551482">
    <property type="component" value="Unassembled WGS sequence"/>
</dbReference>
<protein>
    <submittedName>
        <fullName evidence="2">DUF6504 family protein</fullName>
    </submittedName>
</protein>
<sequence length="123" mass="13405">MARRHIDPVEVVRSGGEPARFLWHDKLYVVRDVLDHWVENEEWWHAGHTNRAGAHTGAGARTGSRTSGVVTADAPAAGTGTALLAIEREVWRVEAAAGRSAPLGVFDLRLDSQGSWTLARTLD</sequence>
<organism evidence="2 3">
    <name type="scientific">Streptodolium elevatio</name>
    <dbReference type="NCBI Taxonomy" id="3157996"/>
    <lineage>
        <taxon>Bacteria</taxon>
        <taxon>Bacillati</taxon>
        <taxon>Actinomycetota</taxon>
        <taxon>Actinomycetes</taxon>
        <taxon>Kitasatosporales</taxon>
        <taxon>Streptomycetaceae</taxon>
        <taxon>Streptodolium</taxon>
    </lineage>
</organism>
<gene>
    <name evidence="2" type="ORF">AB0C36_07525</name>
</gene>
<evidence type="ECO:0000313" key="2">
    <source>
        <dbReference type="EMBL" id="MEU8133342.1"/>
    </source>
</evidence>
<dbReference type="Pfam" id="PF20114">
    <property type="entry name" value="DUF6504"/>
    <property type="match status" value="1"/>
</dbReference>
<proteinExistence type="predicted"/>